<dbReference type="InterPro" id="IPR014347">
    <property type="entry name" value="Tautomerase/MIF_sf"/>
</dbReference>
<evidence type="ECO:0000256" key="1">
    <source>
        <dbReference type="ARBA" id="ARBA00006723"/>
    </source>
</evidence>
<reference evidence="5 7" key="2">
    <citation type="submission" date="2020-08" db="EMBL/GenBank/DDBJ databases">
        <title>Genomic Encyclopedia of Type Strains, Phase IV (KMG-IV): sequencing the most valuable type-strain genomes for metagenomic binning, comparative biology and taxonomic classification.</title>
        <authorList>
            <person name="Goeker M."/>
        </authorList>
    </citation>
    <scope>NUCLEOTIDE SEQUENCE [LARGE SCALE GENOMIC DNA]</scope>
    <source>
        <strain evidence="5 7">DSM 10368</strain>
    </source>
</reference>
<geneLocation type="plasmid" evidence="4 6">
    <name>pAA01</name>
</geneLocation>
<dbReference type="Proteomes" id="UP000577697">
    <property type="component" value="Unassembled WGS sequence"/>
</dbReference>
<dbReference type="SUPFAM" id="SSF55331">
    <property type="entry name" value="Tautomerase/MIF"/>
    <property type="match status" value="1"/>
</dbReference>
<dbReference type="RefSeq" id="WP_067968066.1">
    <property type="nucleotide sequence ID" value="NZ_CP015006.1"/>
</dbReference>
<name>A0AAC8YV66_AMIAI</name>
<dbReference type="KEGG" id="aak:AA2016_5863"/>
<sequence>MPFVRIELFPGRTRDQKAAAAKAVTEALVNTLGTGPQSVYITFWEMQREDCAVGGFLKDEPAAASKGP</sequence>
<keyword evidence="7" id="KW-1185">Reference proteome</keyword>
<evidence type="ECO:0000313" key="6">
    <source>
        <dbReference type="Proteomes" id="UP000075755"/>
    </source>
</evidence>
<dbReference type="AlphaFoldDB" id="A0AAC8YV66"/>
<dbReference type="EMBL" id="CP015006">
    <property type="protein sequence ID" value="AMS44768.1"/>
    <property type="molecule type" value="Genomic_DNA"/>
</dbReference>
<dbReference type="Proteomes" id="UP000075755">
    <property type="component" value="Plasmid pAA01"/>
</dbReference>
<dbReference type="PANTHER" id="PTHR35530:SF1">
    <property type="entry name" value="2-HYDROXYMUCONATE TAUTOMERASE"/>
    <property type="match status" value="1"/>
</dbReference>
<feature type="domain" description="4-oxalocrotonate tautomerase-like" evidence="3">
    <location>
        <begin position="2"/>
        <end position="55"/>
    </location>
</feature>
<comment type="similarity">
    <text evidence="1">Belongs to the 4-oxalocrotonate tautomerase family.</text>
</comment>
<organism evidence="4 6">
    <name type="scientific">Aminobacter aminovorans</name>
    <name type="common">Chelatobacter heintzii</name>
    <dbReference type="NCBI Taxonomy" id="83263"/>
    <lineage>
        <taxon>Bacteria</taxon>
        <taxon>Pseudomonadati</taxon>
        <taxon>Pseudomonadota</taxon>
        <taxon>Alphaproteobacteria</taxon>
        <taxon>Hyphomicrobiales</taxon>
        <taxon>Phyllobacteriaceae</taxon>
        <taxon>Aminobacter</taxon>
    </lineage>
</organism>
<reference evidence="4 6" key="1">
    <citation type="submission" date="2016-03" db="EMBL/GenBank/DDBJ databases">
        <title>Complete genome of Aminobacter aminovorans KCTC 2477.</title>
        <authorList>
            <person name="Kim K.M."/>
        </authorList>
    </citation>
    <scope>NUCLEOTIDE SEQUENCE [LARGE SCALE GENOMIC DNA]</scope>
    <source>
        <strain evidence="4 6">KCTC 2477</strain>
        <plasmid evidence="4 6">pAA01</plasmid>
    </source>
</reference>
<evidence type="ECO:0000259" key="3">
    <source>
        <dbReference type="Pfam" id="PF01361"/>
    </source>
</evidence>
<proteinExistence type="inferred from homology"/>
<dbReference type="Gene3D" id="3.30.429.10">
    <property type="entry name" value="Macrophage Migration Inhibitory Factor"/>
    <property type="match status" value="1"/>
</dbReference>
<dbReference type="Pfam" id="PF01361">
    <property type="entry name" value="Tautomerase"/>
    <property type="match status" value="1"/>
</dbReference>
<dbReference type="EC" id="5.3.2.6" evidence="5"/>
<evidence type="ECO:0000313" key="4">
    <source>
        <dbReference type="EMBL" id="AMS44768.1"/>
    </source>
</evidence>
<dbReference type="InterPro" id="IPR004370">
    <property type="entry name" value="4-OT-like_dom"/>
</dbReference>
<keyword evidence="4" id="KW-0614">Plasmid</keyword>
<gene>
    <name evidence="4" type="ORF">AA2016_5863</name>
    <name evidence="5" type="ORF">FHS67_000740</name>
</gene>
<keyword evidence="2 5" id="KW-0413">Isomerase</keyword>
<evidence type="ECO:0000256" key="2">
    <source>
        <dbReference type="ARBA" id="ARBA00023235"/>
    </source>
</evidence>
<evidence type="ECO:0000313" key="7">
    <source>
        <dbReference type="Proteomes" id="UP000577697"/>
    </source>
</evidence>
<protein>
    <submittedName>
        <fullName evidence="5">4-oxalocrotonate tautomerase</fullName>
        <ecNumber evidence="5">5.3.2.6</ecNumber>
    </submittedName>
</protein>
<dbReference type="PANTHER" id="PTHR35530">
    <property type="entry name" value="TAUTOMERASE-RELATED"/>
    <property type="match status" value="1"/>
</dbReference>
<dbReference type="EMBL" id="JACICB010000002">
    <property type="protein sequence ID" value="MBB3704437.1"/>
    <property type="molecule type" value="Genomic_DNA"/>
</dbReference>
<dbReference type="GO" id="GO:0016853">
    <property type="term" value="F:isomerase activity"/>
    <property type="evidence" value="ECO:0007669"/>
    <property type="project" value="UniProtKB-KW"/>
</dbReference>
<evidence type="ECO:0000313" key="5">
    <source>
        <dbReference type="EMBL" id="MBB3704437.1"/>
    </source>
</evidence>
<accession>A0AAC8YV66</accession>